<protein>
    <submittedName>
        <fullName evidence="2">Uncharacterized protein</fullName>
    </submittedName>
</protein>
<dbReference type="Gramene" id="KZM93866">
    <property type="protein sequence ID" value="KZM93866"/>
    <property type="gene ID" value="DCAR_017111"/>
</dbReference>
<dbReference type="OrthoDB" id="955245at2759"/>
<feature type="region of interest" description="Disordered" evidence="1">
    <location>
        <begin position="36"/>
        <end position="121"/>
    </location>
</feature>
<evidence type="ECO:0000313" key="4">
    <source>
        <dbReference type="Proteomes" id="UP000077755"/>
    </source>
</evidence>
<proteinExistence type="predicted"/>
<evidence type="ECO:0000256" key="1">
    <source>
        <dbReference type="SAM" id="MobiDB-lite"/>
    </source>
</evidence>
<evidence type="ECO:0000313" key="2">
    <source>
        <dbReference type="EMBL" id="KZM93866.1"/>
    </source>
</evidence>
<evidence type="ECO:0000313" key="3">
    <source>
        <dbReference type="EMBL" id="WOH00204.1"/>
    </source>
</evidence>
<keyword evidence="4" id="KW-1185">Reference proteome</keyword>
<dbReference type="EMBL" id="LNRQ01000005">
    <property type="protein sequence ID" value="KZM93866.1"/>
    <property type="molecule type" value="Genomic_DNA"/>
</dbReference>
<feature type="compositionally biased region" description="Basic and acidic residues" evidence="1">
    <location>
        <begin position="67"/>
        <end position="78"/>
    </location>
</feature>
<accession>A0A161XQH9</accession>
<gene>
    <name evidence="2" type="ORF">DCAR_017111</name>
    <name evidence="3" type="ORF">DCAR_0519562</name>
</gene>
<organism evidence="2">
    <name type="scientific">Daucus carota subsp. sativus</name>
    <name type="common">Carrot</name>
    <dbReference type="NCBI Taxonomy" id="79200"/>
    <lineage>
        <taxon>Eukaryota</taxon>
        <taxon>Viridiplantae</taxon>
        <taxon>Streptophyta</taxon>
        <taxon>Embryophyta</taxon>
        <taxon>Tracheophyta</taxon>
        <taxon>Spermatophyta</taxon>
        <taxon>Magnoliopsida</taxon>
        <taxon>eudicotyledons</taxon>
        <taxon>Gunneridae</taxon>
        <taxon>Pentapetalae</taxon>
        <taxon>asterids</taxon>
        <taxon>campanulids</taxon>
        <taxon>Apiales</taxon>
        <taxon>Apiaceae</taxon>
        <taxon>Apioideae</taxon>
        <taxon>Scandiceae</taxon>
        <taxon>Daucinae</taxon>
        <taxon>Daucus</taxon>
        <taxon>Daucus sect. Daucus</taxon>
    </lineage>
</organism>
<dbReference type="OMA" id="QTCRIRY"/>
<reference evidence="3" key="2">
    <citation type="submission" date="2022-03" db="EMBL/GenBank/DDBJ databases">
        <title>Draft title - Genomic analysis of global carrot germplasm unveils the trajectory of domestication and the origin of high carotenoid orange carrot.</title>
        <authorList>
            <person name="Iorizzo M."/>
            <person name="Ellison S."/>
            <person name="Senalik D."/>
            <person name="Macko-Podgorni A."/>
            <person name="Grzebelus D."/>
            <person name="Bostan H."/>
            <person name="Rolling W."/>
            <person name="Curaba J."/>
            <person name="Simon P."/>
        </authorList>
    </citation>
    <scope>NUCLEOTIDE SEQUENCE</scope>
    <source>
        <tissue evidence="3">Leaf</tissue>
    </source>
</reference>
<feature type="compositionally biased region" description="Basic and acidic residues" evidence="1">
    <location>
        <begin position="105"/>
        <end position="121"/>
    </location>
</feature>
<sequence length="121" mass="13552">MNIYNTSSRCSRLSRQMVRPFRPCFQDNIIIQKYSNYGGEGTRNGPVSGQEHHEDQEGIPRAPSTADEFKRVAEEKAKQGVRSQTVEKAEDATLEATIGDSSDFESIKETYKEPVGKGKSH</sequence>
<reference evidence="2" key="1">
    <citation type="journal article" date="2016" name="Nat. Genet.">
        <title>A high-quality carrot genome assembly provides new insights into carotenoid accumulation and asterid genome evolution.</title>
        <authorList>
            <person name="Iorizzo M."/>
            <person name="Ellison S."/>
            <person name="Senalik D."/>
            <person name="Zeng P."/>
            <person name="Satapoomin P."/>
            <person name="Huang J."/>
            <person name="Bowman M."/>
            <person name="Iovene M."/>
            <person name="Sanseverino W."/>
            <person name="Cavagnaro P."/>
            <person name="Yildiz M."/>
            <person name="Macko-Podgorni A."/>
            <person name="Moranska E."/>
            <person name="Grzebelus E."/>
            <person name="Grzebelus D."/>
            <person name="Ashrafi H."/>
            <person name="Zheng Z."/>
            <person name="Cheng S."/>
            <person name="Spooner D."/>
            <person name="Van Deynze A."/>
            <person name="Simon P."/>
        </authorList>
    </citation>
    <scope>NUCLEOTIDE SEQUENCE [LARGE SCALE GENOMIC DNA]</scope>
    <source>
        <tissue evidence="2">Leaf</tissue>
    </source>
</reference>
<dbReference type="AlphaFoldDB" id="A0A161XQH9"/>
<name>A0A161XQH9_DAUCS</name>
<dbReference type="EMBL" id="CP093347">
    <property type="protein sequence ID" value="WOH00204.1"/>
    <property type="molecule type" value="Genomic_DNA"/>
</dbReference>
<dbReference type="Proteomes" id="UP000077755">
    <property type="component" value="Chromosome 5"/>
</dbReference>
<dbReference type="STRING" id="79200.A0A161XQH9"/>